<sequence length="137" mass="15334">MNPDFRVPEKEKLDDGLRKGAQEEEETEDANGRAEEEENAGVQDGEGASGNSDVPSTKTDPTKETKQEETRIHRHIPGGTWLNKIRSLFKRQDRNTKTRGGGEENEEGGGGLERGTTERVARITEKDRIHALTEIRH</sequence>
<protein>
    <submittedName>
        <fullName evidence="2">Uncharacterized protein</fullName>
    </submittedName>
</protein>
<feature type="compositionally biased region" description="Basic and acidic residues" evidence="1">
    <location>
        <begin position="1"/>
        <end position="22"/>
    </location>
</feature>
<dbReference type="AlphaFoldDB" id="A0AAV7QKJ7"/>
<dbReference type="Proteomes" id="UP001066276">
    <property type="component" value="Chromosome 6"/>
</dbReference>
<feature type="region of interest" description="Disordered" evidence="1">
    <location>
        <begin position="1"/>
        <end position="123"/>
    </location>
</feature>
<reference evidence="2" key="1">
    <citation type="journal article" date="2022" name="bioRxiv">
        <title>Sequencing and chromosome-scale assembly of the giantPleurodeles waltlgenome.</title>
        <authorList>
            <person name="Brown T."/>
            <person name="Elewa A."/>
            <person name="Iarovenko S."/>
            <person name="Subramanian E."/>
            <person name="Araus A.J."/>
            <person name="Petzold A."/>
            <person name="Susuki M."/>
            <person name="Suzuki K.-i.T."/>
            <person name="Hayashi T."/>
            <person name="Toyoda A."/>
            <person name="Oliveira C."/>
            <person name="Osipova E."/>
            <person name="Leigh N.D."/>
            <person name="Simon A."/>
            <person name="Yun M.H."/>
        </authorList>
    </citation>
    <scope>NUCLEOTIDE SEQUENCE</scope>
    <source>
        <strain evidence="2">20211129_DDA</strain>
        <tissue evidence="2">Liver</tissue>
    </source>
</reference>
<evidence type="ECO:0000256" key="1">
    <source>
        <dbReference type="SAM" id="MobiDB-lite"/>
    </source>
</evidence>
<feature type="compositionally biased region" description="Polar residues" evidence="1">
    <location>
        <begin position="49"/>
        <end position="59"/>
    </location>
</feature>
<proteinExistence type="predicted"/>
<gene>
    <name evidence="2" type="ORF">NDU88_005226</name>
</gene>
<evidence type="ECO:0000313" key="2">
    <source>
        <dbReference type="EMBL" id="KAJ1138845.1"/>
    </source>
</evidence>
<keyword evidence="3" id="KW-1185">Reference proteome</keyword>
<organism evidence="2 3">
    <name type="scientific">Pleurodeles waltl</name>
    <name type="common">Iberian ribbed newt</name>
    <dbReference type="NCBI Taxonomy" id="8319"/>
    <lineage>
        <taxon>Eukaryota</taxon>
        <taxon>Metazoa</taxon>
        <taxon>Chordata</taxon>
        <taxon>Craniata</taxon>
        <taxon>Vertebrata</taxon>
        <taxon>Euteleostomi</taxon>
        <taxon>Amphibia</taxon>
        <taxon>Batrachia</taxon>
        <taxon>Caudata</taxon>
        <taxon>Salamandroidea</taxon>
        <taxon>Salamandridae</taxon>
        <taxon>Pleurodelinae</taxon>
        <taxon>Pleurodeles</taxon>
    </lineage>
</organism>
<dbReference type="EMBL" id="JANPWB010000010">
    <property type="protein sequence ID" value="KAJ1138845.1"/>
    <property type="molecule type" value="Genomic_DNA"/>
</dbReference>
<accession>A0AAV7QKJ7</accession>
<feature type="compositionally biased region" description="Basic and acidic residues" evidence="1">
    <location>
        <begin position="60"/>
        <end position="71"/>
    </location>
</feature>
<comment type="caution">
    <text evidence="2">The sequence shown here is derived from an EMBL/GenBank/DDBJ whole genome shotgun (WGS) entry which is preliminary data.</text>
</comment>
<feature type="compositionally biased region" description="Basic and acidic residues" evidence="1">
    <location>
        <begin position="90"/>
        <end position="102"/>
    </location>
</feature>
<feature type="compositionally biased region" description="Acidic residues" evidence="1">
    <location>
        <begin position="23"/>
        <end position="39"/>
    </location>
</feature>
<name>A0AAV7QKJ7_PLEWA</name>
<evidence type="ECO:0000313" key="3">
    <source>
        <dbReference type="Proteomes" id="UP001066276"/>
    </source>
</evidence>